<gene>
    <name evidence="1" type="ORF">RCL2_000136500</name>
</gene>
<reference evidence="1" key="1">
    <citation type="submission" date="2019-10" db="EMBL/GenBank/DDBJ databases">
        <title>Conservation and host-specific expression of non-tandemly repeated heterogenous ribosome RNA gene in arbuscular mycorrhizal fungi.</title>
        <authorList>
            <person name="Maeda T."/>
            <person name="Kobayashi Y."/>
            <person name="Nakagawa T."/>
            <person name="Ezawa T."/>
            <person name="Yamaguchi K."/>
            <person name="Bino T."/>
            <person name="Nishimoto Y."/>
            <person name="Shigenobu S."/>
            <person name="Kawaguchi M."/>
        </authorList>
    </citation>
    <scope>NUCLEOTIDE SEQUENCE</scope>
    <source>
        <strain evidence="1">HR1</strain>
    </source>
</reference>
<dbReference type="InterPro" id="IPR036397">
    <property type="entry name" value="RNaseH_sf"/>
</dbReference>
<evidence type="ECO:0000313" key="1">
    <source>
        <dbReference type="EMBL" id="GES73854.1"/>
    </source>
</evidence>
<dbReference type="InterPro" id="IPR052338">
    <property type="entry name" value="Transposase_5"/>
</dbReference>
<dbReference type="SUPFAM" id="SSF46689">
    <property type="entry name" value="Homeodomain-like"/>
    <property type="match status" value="1"/>
</dbReference>
<dbReference type="AlphaFoldDB" id="A0A8H3KS76"/>
<organism evidence="1 2">
    <name type="scientific">Rhizophagus clarus</name>
    <dbReference type="NCBI Taxonomy" id="94130"/>
    <lineage>
        <taxon>Eukaryota</taxon>
        <taxon>Fungi</taxon>
        <taxon>Fungi incertae sedis</taxon>
        <taxon>Mucoromycota</taxon>
        <taxon>Glomeromycotina</taxon>
        <taxon>Glomeromycetes</taxon>
        <taxon>Glomerales</taxon>
        <taxon>Glomeraceae</taxon>
        <taxon>Rhizophagus</taxon>
    </lineage>
</organism>
<dbReference type="Gene3D" id="3.30.420.10">
    <property type="entry name" value="Ribonuclease H-like superfamily/Ribonuclease H"/>
    <property type="match status" value="1"/>
</dbReference>
<dbReference type="OrthoDB" id="2393464at2759"/>
<name>A0A8H3KS76_9GLOM</name>
<evidence type="ECO:0000313" key="2">
    <source>
        <dbReference type="Proteomes" id="UP000615446"/>
    </source>
</evidence>
<dbReference type="PANTHER" id="PTHR23022:SF135">
    <property type="entry name" value="SI:DKEY-77F5.3"/>
    <property type="match status" value="1"/>
</dbReference>
<proteinExistence type="predicted"/>
<dbReference type="InterPro" id="IPR009057">
    <property type="entry name" value="Homeodomain-like_sf"/>
</dbReference>
<accession>A0A8H3KS76</accession>
<dbReference type="InterPro" id="IPR036388">
    <property type="entry name" value="WH-like_DNA-bd_sf"/>
</dbReference>
<dbReference type="Proteomes" id="UP000615446">
    <property type="component" value="Unassembled WGS sequence"/>
</dbReference>
<comment type="caution">
    <text evidence="1">The sequence shown here is derived from an EMBL/GenBank/DDBJ whole genome shotgun (WGS) entry which is preliminary data.</text>
</comment>
<protein>
    <submittedName>
        <fullName evidence="1">IS630 family transposase</fullName>
    </submittedName>
</protein>
<dbReference type="Gene3D" id="1.10.10.10">
    <property type="entry name" value="Winged helix-like DNA-binding domain superfamily/Winged helix DNA-binding domain"/>
    <property type="match status" value="1"/>
</dbReference>
<dbReference type="PANTHER" id="PTHR23022">
    <property type="entry name" value="TRANSPOSABLE ELEMENT-RELATED"/>
    <property type="match status" value="1"/>
</dbReference>
<dbReference type="EMBL" id="BLAL01000011">
    <property type="protein sequence ID" value="GES73854.1"/>
    <property type="molecule type" value="Genomic_DNA"/>
</dbReference>
<sequence length="274" mass="31851">MTFKRKELTAFERGEVIGAWKCGISERKISEALSHPQSTIHDVISVYKSCGHETLPSRPGRNPIMTERDSRHLVRILKQNRKTNLQELHEDFLNSTPTRVCKNTLKKNEQAKERKEWTNEWKSIIWSDESKFELFRGNGRRWIWRQPHEKYDVECLIPTVKSGQQGVMVWGCFANHSLGPLVKLEGSVTAISYIDVLENNLLPFLDDLDDQENYFFQEDNAPIHTARIVKSWKEDNGVNKEWFNIEVDKYQNLVSSIPRRVAAVIASKGHPTKY</sequence>
<dbReference type="GO" id="GO:0003676">
    <property type="term" value="F:nucleic acid binding"/>
    <property type="evidence" value="ECO:0007669"/>
    <property type="project" value="InterPro"/>
</dbReference>